<name>A0A645FU98_9ZZZZ</name>
<reference evidence="1" key="1">
    <citation type="submission" date="2019-08" db="EMBL/GenBank/DDBJ databases">
        <authorList>
            <person name="Kucharzyk K."/>
            <person name="Murdoch R.W."/>
            <person name="Higgins S."/>
            <person name="Loffler F."/>
        </authorList>
    </citation>
    <scope>NUCLEOTIDE SEQUENCE</scope>
</reference>
<sequence length="47" mass="4919">MAASVAGKLKGRVLVNAGDKPYVSVRMVKESDSIATIRETLDAAEGL</sequence>
<comment type="caution">
    <text evidence="1">The sequence shown here is derived from an EMBL/GenBank/DDBJ whole genome shotgun (WGS) entry which is preliminary data.</text>
</comment>
<dbReference type="AlphaFoldDB" id="A0A645FU98"/>
<gene>
    <name evidence="1" type="ORF">SDC9_165419</name>
</gene>
<dbReference type="EMBL" id="VSSQ01065317">
    <property type="protein sequence ID" value="MPN18061.1"/>
    <property type="molecule type" value="Genomic_DNA"/>
</dbReference>
<proteinExistence type="predicted"/>
<protein>
    <submittedName>
        <fullName evidence="1">Uncharacterized protein</fullName>
    </submittedName>
</protein>
<organism evidence="1">
    <name type="scientific">bioreactor metagenome</name>
    <dbReference type="NCBI Taxonomy" id="1076179"/>
    <lineage>
        <taxon>unclassified sequences</taxon>
        <taxon>metagenomes</taxon>
        <taxon>ecological metagenomes</taxon>
    </lineage>
</organism>
<accession>A0A645FU98</accession>
<evidence type="ECO:0000313" key="1">
    <source>
        <dbReference type="EMBL" id="MPN18061.1"/>
    </source>
</evidence>